<name>R8BI68_PHAM7</name>
<feature type="region of interest" description="Disordered" evidence="1">
    <location>
        <begin position="1"/>
        <end position="138"/>
    </location>
</feature>
<dbReference type="OrthoDB" id="5346740at2759"/>
<evidence type="ECO:0000313" key="4">
    <source>
        <dbReference type="Proteomes" id="UP000014074"/>
    </source>
</evidence>
<feature type="domain" description="Extracellular mutant protein 11 C-terminal" evidence="2">
    <location>
        <begin position="143"/>
        <end position="274"/>
    </location>
</feature>
<dbReference type="InterPro" id="IPR029178">
    <property type="entry name" value="Ecm11_C"/>
</dbReference>
<evidence type="ECO:0000313" key="3">
    <source>
        <dbReference type="EMBL" id="EON98937.1"/>
    </source>
</evidence>
<dbReference type="Proteomes" id="UP000014074">
    <property type="component" value="Unassembled WGS sequence"/>
</dbReference>
<sequence length="282" mass="32015">MAKRRSYADRADSYTNNGVTRSPEPYDSAADAVKVKKDRKEHDLDPKRSTVFQDVDDALTDSDCMSNVPSQGDEVEAQRTPKAARQLAPTHKTLMPQKSHRTVAVQKSQKPLAPPKSLLQESSLPRHGSVHGAGHRKRRLSADYDDSILASMRYSDLKKEDFDHDPARVAVQSTNLPSGGTLEEKLAYYKDKDENNQHHFFTQMSVHEWDASGDWFLDQFSNIVHQMKESRRSKRVMVERYETEISNREEAVRNKIDGIGRTLAGLRKDGEGMMKGKEIEDD</sequence>
<evidence type="ECO:0000256" key="1">
    <source>
        <dbReference type="SAM" id="MobiDB-lite"/>
    </source>
</evidence>
<dbReference type="GO" id="GO:0017025">
    <property type="term" value="F:TBP-class protein binding"/>
    <property type="evidence" value="ECO:0007669"/>
    <property type="project" value="TreeGrafter"/>
</dbReference>
<organism evidence="3 4">
    <name type="scientific">Phaeoacremonium minimum (strain UCR-PA7)</name>
    <name type="common">Esca disease fungus</name>
    <name type="synonym">Togninia minima</name>
    <dbReference type="NCBI Taxonomy" id="1286976"/>
    <lineage>
        <taxon>Eukaryota</taxon>
        <taxon>Fungi</taxon>
        <taxon>Dikarya</taxon>
        <taxon>Ascomycota</taxon>
        <taxon>Pezizomycotina</taxon>
        <taxon>Sordariomycetes</taxon>
        <taxon>Sordariomycetidae</taxon>
        <taxon>Togniniales</taxon>
        <taxon>Togniniaceae</taxon>
        <taxon>Phaeoacremonium</taxon>
    </lineage>
</organism>
<dbReference type="PANTHER" id="PTHR28244">
    <property type="entry name" value="RNA POLYMERASE I-SPECIFIC TRANSCRIPTION INITIATION FACTOR RRN11"/>
    <property type="match status" value="1"/>
</dbReference>
<evidence type="ECO:0000259" key="2">
    <source>
        <dbReference type="Pfam" id="PF15463"/>
    </source>
</evidence>
<reference evidence="4" key="1">
    <citation type="journal article" date="2013" name="Genome Announc.">
        <title>Draft genome sequence of the ascomycete Phaeoacremonium aleophilum strain UCR-PA7, a causal agent of the esca disease complex in grapevines.</title>
        <authorList>
            <person name="Blanco-Ulate B."/>
            <person name="Rolshausen P."/>
            <person name="Cantu D."/>
        </authorList>
    </citation>
    <scope>NUCLEOTIDE SEQUENCE [LARGE SCALE GENOMIC DNA]</scope>
    <source>
        <strain evidence="4">UCR-PA7</strain>
    </source>
</reference>
<gene>
    <name evidence="3" type="ORF">UCRPA7_5565</name>
</gene>
<dbReference type="GO" id="GO:0042790">
    <property type="term" value="P:nucleolar large rRNA transcription by RNA polymerase I"/>
    <property type="evidence" value="ECO:0007669"/>
    <property type="project" value="TreeGrafter"/>
</dbReference>
<dbReference type="Pfam" id="PF15463">
    <property type="entry name" value="ECM11"/>
    <property type="match status" value="1"/>
</dbReference>
<dbReference type="PANTHER" id="PTHR28244:SF3">
    <property type="entry name" value="EXTRACELLULAR MUTANT PROTEIN 11 C-TERMINAL DOMAIN-CONTAINING PROTEIN"/>
    <property type="match status" value="1"/>
</dbReference>
<dbReference type="GO" id="GO:0001164">
    <property type="term" value="F:RNA polymerase I core promoter sequence-specific DNA binding"/>
    <property type="evidence" value="ECO:0007669"/>
    <property type="project" value="TreeGrafter"/>
</dbReference>
<dbReference type="GeneID" id="19326132"/>
<dbReference type="RefSeq" id="XP_007916302.1">
    <property type="nucleotide sequence ID" value="XM_007918111.1"/>
</dbReference>
<dbReference type="HOGENOM" id="CLU_1161131_0_0_1"/>
<keyword evidence="4" id="KW-1185">Reference proteome</keyword>
<dbReference type="GO" id="GO:0070860">
    <property type="term" value="C:RNA polymerase I core factor complex"/>
    <property type="evidence" value="ECO:0007669"/>
    <property type="project" value="TreeGrafter"/>
</dbReference>
<dbReference type="InterPro" id="IPR053029">
    <property type="entry name" value="RNA_pol_I-specific_init_factor"/>
</dbReference>
<accession>R8BI68</accession>
<feature type="compositionally biased region" description="Basic and acidic residues" evidence="1">
    <location>
        <begin position="33"/>
        <end position="48"/>
    </location>
</feature>
<proteinExistence type="predicted"/>
<dbReference type="AlphaFoldDB" id="R8BI68"/>
<feature type="compositionally biased region" description="Basic and acidic residues" evidence="1">
    <location>
        <begin position="1"/>
        <end position="12"/>
    </location>
</feature>
<dbReference type="KEGG" id="tmn:UCRPA7_5565"/>
<dbReference type="eggNOG" id="ENOG502STPQ">
    <property type="taxonomic scope" value="Eukaryota"/>
</dbReference>
<protein>
    <recommendedName>
        <fullName evidence="2">Extracellular mutant protein 11 C-terminal domain-containing protein</fullName>
    </recommendedName>
</protein>
<dbReference type="EMBL" id="KB933183">
    <property type="protein sequence ID" value="EON98937.1"/>
    <property type="molecule type" value="Genomic_DNA"/>
</dbReference>